<evidence type="ECO:0000313" key="2">
    <source>
        <dbReference type="Proteomes" id="UP000677413"/>
    </source>
</evidence>
<dbReference type="EMBL" id="JAGPYQ010000002">
    <property type="protein sequence ID" value="MBQ0855550.1"/>
    <property type="molecule type" value="Genomic_DNA"/>
</dbReference>
<gene>
    <name evidence="1" type="ORF">J8N05_46140</name>
</gene>
<protein>
    <submittedName>
        <fullName evidence="1">Uncharacterized protein</fullName>
    </submittedName>
</protein>
<dbReference type="AlphaFoldDB" id="A0A941B9D4"/>
<name>A0A941B9D4_9ACTN</name>
<evidence type="ECO:0000313" key="1">
    <source>
        <dbReference type="EMBL" id="MBQ0855550.1"/>
    </source>
</evidence>
<reference evidence="1 2" key="1">
    <citation type="submission" date="2021-04" db="EMBL/GenBank/DDBJ databases">
        <authorList>
            <person name="Tang X."/>
            <person name="Zhou X."/>
            <person name="Chen X."/>
            <person name="Cernava T."/>
            <person name="Zhang C."/>
        </authorList>
    </citation>
    <scope>NUCLEOTIDE SEQUENCE [LARGE SCALE GENOMIC DNA]</scope>
    <source>
        <strain evidence="1 2">BH-SS-21</strain>
    </source>
</reference>
<keyword evidence="2" id="KW-1185">Reference proteome</keyword>
<dbReference type="Proteomes" id="UP000677413">
    <property type="component" value="Unassembled WGS sequence"/>
</dbReference>
<dbReference type="RefSeq" id="WP_210893986.1">
    <property type="nucleotide sequence ID" value="NZ_JAGPYQ010000002.1"/>
</dbReference>
<proteinExistence type="predicted"/>
<organism evidence="1 2">
    <name type="scientific">Streptomyces liliiviolaceus</name>
    <dbReference type="NCBI Taxonomy" id="2823109"/>
    <lineage>
        <taxon>Bacteria</taxon>
        <taxon>Bacillati</taxon>
        <taxon>Actinomycetota</taxon>
        <taxon>Actinomycetes</taxon>
        <taxon>Kitasatosporales</taxon>
        <taxon>Streptomycetaceae</taxon>
        <taxon>Streptomyces</taxon>
    </lineage>
</organism>
<sequence>MTAQETRALVNAALADPELDLGVPLSMSLALREGLHTRVLVALTRGDYHPAVGEVPGTLTYRDGDQVRVVNLSPESELILAAYLAR</sequence>
<accession>A0A941B9D4</accession>
<comment type="caution">
    <text evidence="1">The sequence shown here is derived from an EMBL/GenBank/DDBJ whole genome shotgun (WGS) entry which is preliminary data.</text>
</comment>